<organism evidence="1 2">
    <name type="scientific">Nitratidesulfovibrio vulgaris (strain ATCC 29579 / DSM 644 / CCUG 34227 / NCIMB 8303 / VKM B-1760 / Hildenborough)</name>
    <name type="common">Desulfovibrio vulgaris</name>
    <dbReference type="NCBI Taxonomy" id="882"/>
    <lineage>
        <taxon>Bacteria</taxon>
        <taxon>Pseudomonadati</taxon>
        <taxon>Thermodesulfobacteriota</taxon>
        <taxon>Desulfovibrionia</taxon>
        <taxon>Desulfovibrionales</taxon>
        <taxon>Desulfovibrionaceae</taxon>
        <taxon>Nitratidesulfovibrio</taxon>
    </lineage>
</organism>
<evidence type="ECO:0000313" key="1">
    <source>
        <dbReference type="EMBL" id="AAS97319.1"/>
    </source>
</evidence>
<protein>
    <submittedName>
        <fullName evidence="1">Uncharacterized protein</fullName>
    </submittedName>
</protein>
<dbReference type="AlphaFoldDB" id="Q727K8"/>
<reference evidence="1 2" key="1">
    <citation type="journal article" date="2004" name="Nat. Biotechnol.">
        <title>The genome sequence of the anaerobic, sulfate-reducing bacterium Desulfovibrio vulgaris Hildenborough.</title>
        <authorList>
            <person name="Heidelberg J.F."/>
            <person name="Seshadri R."/>
            <person name="Haveman S.A."/>
            <person name="Hemme C.L."/>
            <person name="Paulsen I.T."/>
            <person name="Kolonay J.F."/>
            <person name="Eisen J.A."/>
            <person name="Ward N."/>
            <person name="Methe B."/>
            <person name="Brinkac L.M."/>
            <person name="Daugherty S.C."/>
            <person name="Deboy R.T."/>
            <person name="Dodson R.J."/>
            <person name="Durkin A.S."/>
            <person name="Madupu R."/>
            <person name="Nelson W.C."/>
            <person name="Sullivan S.A."/>
            <person name="Fouts D."/>
            <person name="Haft D.H."/>
            <person name="Selengut J."/>
            <person name="Peterson J.D."/>
            <person name="Davidsen T.M."/>
            <person name="Zafar N."/>
            <person name="Zhou L."/>
            <person name="Radune D."/>
            <person name="Dimitrov G."/>
            <person name="Hance M."/>
            <person name="Tran K."/>
            <person name="Khouri H."/>
            <person name="Gill J."/>
            <person name="Utterback T.R."/>
            <person name="Feldblyum T.V."/>
            <person name="Wall J.D."/>
            <person name="Voordouw G."/>
            <person name="Fraser C.M."/>
        </authorList>
    </citation>
    <scope>NUCLEOTIDE SEQUENCE [LARGE SCALE GENOMIC DNA]</scope>
    <source>
        <strain evidence="2">ATCC 29579 / DSM 644 / NCIMB 8303 / VKM B-1760 / Hildenborough</strain>
    </source>
</reference>
<evidence type="ECO:0000313" key="2">
    <source>
        <dbReference type="Proteomes" id="UP000002194"/>
    </source>
</evidence>
<sequence>MLWPLLGGDVPRYDAFMREPFDPHKRLFSLGCTPCLHRKPDGTPYIYLRYWRRVVPGERRKCEYIAEMWRRLLILQLDVRKGQQPRSVRALLAHGNIEVRQGRYVRPAG</sequence>
<dbReference type="EMBL" id="AE017285">
    <property type="protein sequence ID" value="AAS97319.1"/>
    <property type="molecule type" value="Genomic_DNA"/>
</dbReference>
<dbReference type="Proteomes" id="UP000002194">
    <property type="component" value="Chromosome"/>
</dbReference>
<dbReference type="KEGG" id="dvu:DVU_2847"/>
<dbReference type="PaxDb" id="882-DVU_2847"/>
<dbReference type="HOGENOM" id="CLU_2179635_0_0_7"/>
<gene>
    <name evidence="1" type="ordered locus">DVU_2847</name>
</gene>
<dbReference type="STRING" id="882.DVU_2847"/>
<dbReference type="EnsemblBacteria" id="AAS97319">
    <property type="protein sequence ID" value="AAS97319"/>
    <property type="gene ID" value="DVU_2847"/>
</dbReference>
<keyword evidence="2" id="KW-1185">Reference proteome</keyword>
<dbReference type="OrthoDB" id="5464188at2"/>
<proteinExistence type="predicted"/>
<name>Q727K8_NITV2</name>
<accession>Q727K8</accession>
<dbReference type="PATRIC" id="fig|882.5.peg.2568"/>